<name>A0A1R3V824_9HYPH</name>
<dbReference type="RefSeq" id="WP_077379116.1">
    <property type="nucleotide sequence ID" value="NZ_FTPD01000017.1"/>
</dbReference>
<dbReference type="SUPFAM" id="SSF55031">
    <property type="entry name" value="Bacterial exopeptidase dimerisation domain"/>
    <property type="match status" value="1"/>
</dbReference>
<dbReference type="PANTHER" id="PTHR11014">
    <property type="entry name" value="PEPTIDASE M20 FAMILY MEMBER"/>
    <property type="match status" value="1"/>
</dbReference>
<dbReference type="Pfam" id="PF01546">
    <property type="entry name" value="Peptidase_M20"/>
    <property type="match status" value="1"/>
</dbReference>
<dbReference type="GO" id="GO:0047980">
    <property type="term" value="F:hippurate hydrolase activity"/>
    <property type="evidence" value="ECO:0007669"/>
    <property type="project" value="UniProtKB-EC"/>
</dbReference>
<evidence type="ECO:0000259" key="3">
    <source>
        <dbReference type="Pfam" id="PF07687"/>
    </source>
</evidence>
<keyword evidence="2" id="KW-0479">Metal-binding</keyword>
<dbReference type="EMBL" id="FTPD01000017">
    <property type="protein sequence ID" value="SIT56043.1"/>
    <property type="molecule type" value="Genomic_DNA"/>
</dbReference>
<dbReference type="Gene3D" id="3.30.70.360">
    <property type="match status" value="1"/>
</dbReference>
<dbReference type="SUPFAM" id="SSF53187">
    <property type="entry name" value="Zn-dependent exopeptidases"/>
    <property type="match status" value="1"/>
</dbReference>
<dbReference type="Proteomes" id="UP000188388">
    <property type="component" value="Unassembled WGS sequence"/>
</dbReference>
<comment type="cofactor">
    <cofactor evidence="2">
        <name>Mn(2+)</name>
        <dbReference type="ChEBI" id="CHEBI:29035"/>
    </cofactor>
    <text evidence="2">The Mn(2+) ion enhances activity.</text>
</comment>
<dbReference type="CDD" id="cd05666">
    <property type="entry name" value="M20_Acy1-like"/>
    <property type="match status" value="1"/>
</dbReference>
<dbReference type="InterPro" id="IPR017439">
    <property type="entry name" value="Amidohydrolase"/>
</dbReference>
<sequence>MRSVDDFRDIHDEVIAWRRHLHQNPELGYNVHNTARFVAEKLASFGINHIETGIAETGVVAVIQGAGGDGPTIGLRADMDALPIVEATGKPWTSQIEGKMHACGHDGHTAMLLGAAKHLSATRNFKGSVALIFQPAEEDGQGAGRMVQEGLMDRFNIFQVFGMHNMPGIEVGKFGIRDGSIMAALDEFDITVTGRGGHAATPHLTIDPVVVGAQIITALQTLVSRNLDPTEALVVSVPKFTGSESYHIIPDSVTLGGTVRSLSPALRDFAEKQIKVCADNIAAAFGARVEYRHRRLEPLTFNHTEATKLAAAAARRLVGREAVDEQVKPVMVSEDFSYMLQARPGAFLFLGNGPTAGLHNPTYDFDDNAIPYGIGYWVNLVEGGLAVSAA</sequence>
<proteinExistence type="predicted"/>
<protein>
    <submittedName>
        <fullName evidence="4">Hippurate hydrolase</fullName>
        <ecNumber evidence="4">3.5.1.32</ecNumber>
    </submittedName>
</protein>
<feature type="binding site" evidence="2">
    <location>
        <position position="359"/>
    </location>
    <ligand>
        <name>Mn(2+)</name>
        <dbReference type="ChEBI" id="CHEBI:29035"/>
        <label>2</label>
    </ligand>
</feature>
<evidence type="ECO:0000313" key="4">
    <source>
        <dbReference type="EMBL" id="SIT56043.1"/>
    </source>
</evidence>
<dbReference type="STRING" id="1631249.BQ8794_240250"/>
<organism evidence="4 5">
    <name type="scientific">Mesorhizobium prunaredense</name>
    <dbReference type="NCBI Taxonomy" id="1631249"/>
    <lineage>
        <taxon>Bacteria</taxon>
        <taxon>Pseudomonadati</taxon>
        <taxon>Pseudomonadota</taxon>
        <taxon>Alphaproteobacteria</taxon>
        <taxon>Hyphomicrobiales</taxon>
        <taxon>Phyllobacteriaceae</taxon>
        <taxon>Mesorhizobium</taxon>
    </lineage>
</organism>
<accession>A0A1R3V824</accession>
<keyword evidence="2" id="KW-0464">Manganese</keyword>
<dbReference type="EC" id="3.5.1.32" evidence="4"/>
<evidence type="ECO:0000256" key="1">
    <source>
        <dbReference type="ARBA" id="ARBA00022801"/>
    </source>
</evidence>
<dbReference type="Pfam" id="PF07687">
    <property type="entry name" value="M20_dimer"/>
    <property type="match status" value="1"/>
</dbReference>
<dbReference type="InterPro" id="IPR002933">
    <property type="entry name" value="Peptidase_M20"/>
</dbReference>
<dbReference type="InterPro" id="IPR036264">
    <property type="entry name" value="Bact_exopeptidase_dim_dom"/>
</dbReference>
<dbReference type="AlphaFoldDB" id="A0A1R3V824"/>
<feature type="domain" description="Peptidase M20 dimerisation" evidence="3">
    <location>
        <begin position="187"/>
        <end position="282"/>
    </location>
</feature>
<feature type="binding site" evidence="2">
    <location>
        <position position="105"/>
    </location>
    <ligand>
        <name>Mn(2+)</name>
        <dbReference type="ChEBI" id="CHEBI:29035"/>
        <label>2</label>
    </ligand>
</feature>
<dbReference type="InterPro" id="IPR011650">
    <property type="entry name" value="Peptidase_M20_dimer"/>
</dbReference>
<feature type="binding site" evidence="2">
    <location>
        <position position="164"/>
    </location>
    <ligand>
        <name>Mn(2+)</name>
        <dbReference type="ChEBI" id="CHEBI:29035"/>
        <label>2</label>
    </ligand>
</feature>
<evidence type="ECO:0000256" key="2">
    <source>
        <dbReference type="PIRSR" id="PIRSR005962-1"/>
    </source>
</evidence>
<feature type="binding site" evidence="2">
    <location>
        <position position="138"/>
    </location>
    <ligand>
        <name>Mn(2+)</name>
        <dbReference type="ChEBI" id="CHEBI:29035"/>
        <label>2</label>
    </ligand>
</feature>
<dbReference type="GO" id="GO:0050118">
    <property type="term" value="F:N-acetyldiaminopimelate deacetylase activity"/>
    <property type="evidence" value="ECO:0007669"/>
    <property type="project" value="UniProtKB-ARBA"/>
</dbReference>
<keyword evidence="1 4" id="KW-0378">Hydrolase</keyword>
<dbReference type="Gene3D" id="3.40.630.10">
    <property type="entry name" value="Zn peptidases"/>
    <property type="match status" value="1"/>
</dbReference>
<reference evidence="5" key="1">
    <citation type="submission" date="2017-01" db="EMBL/GenBank/DDBJ databases">
        <authorList>
            <person name="Brunel B."/>
        </authorList>
    </citation>
    <scope>NUCLEOTIDE SEQUENCE [LARGE SCALE GENOMIC DNA]</scope>
</reference>
<gene>
    <name evidence="4" type="primary">hipO</name>
    <name evidence="4" type="ORF">BQ8794_240250</name>
</gene>
<dbReference type="PANTHER" id="PTHR11014:SF63">
    <property type="entry name" value="METALLOPEPTIDASE, PUTATIVE (AFU_ORTHOLOGUE AFUA_6G09600)-RELATED"/>
    <property type="match status" value="1"/>
</dbReference>
<dbReference type="FunFam" id="3.30.70.360:FF:000001">
    <property type="entry name" value="N-acetyldiaminopimelate deacetylase"/>
    <property type="match status" value="1"/>
</dbReference>
<dbReference type="NCBIfam" id="TIGR01891">
    <property type="entry name" value="amidohydrolases"/>
    <property type="match status" value="1"/>
</dbReference>
<keyword evidence="5" id="KW-1185">Reference proteome</keyword>
<dbReference type="GO" id="GO:0046872">
    <property type="term" value="F:metal ion binding"/>
    <property type="evidence" value="ECO:0007669"/>
    <property type="project" value="UniProtKB-KW"/>
</dbReference>
<dbReference type="GO" id="GO:0019877">
    <property type="term" value="P:diaminopimelate biosynthetic process"/>
    <property type="evidence" value="ECO:0007669"/>
    <property type="project" value="UniProtKB-ARBA"/>
</dbReference>
<dbReference type="PIRSF" id="PIRSF005962">
    <property type="entry name" value="Pept_M20D_amidohydro"/>
    <property type="match status" value="1"/>
</dbReference>
<evidence type="ECO:0000313" key="5">
    <source>
        <dbReference type="Proteomes" id="UP000188388"/>
    </source>
</evidence>
<feature type="binding site" evidence="2">
    <location>
        <position position="103"/>
    </location>
    <ligand>
        <name>Mn(2+)</name>
        <dbReference type="ChEBI" id="CHEBI:29035"/>
        <label>2</label>
    </ligand>
</feature>